<feature type="compositionally biased region" description="Acidic residues" evidence="2">
    <location>
        <begin position="273"/>
        <end position="284"/>
    </location>
</feature>
<dbReference type="GO" id="GO:0005634">
    <property type="term" value="C:nucleus"/>
    <property type="evidence" value="ECO:0007669"/>
    <property type="project" value="UniProtKB-SubCell"/>
</dbReference>
<dbReference type="EMBL" id="HBGA01111583">
    <property type="protein sequence ID" value="CAD9030398.1"/>
    <property type="molecule type" value="Transcribed_RNA"/>
</dbReference>
<feature type="compositionally biased region" description="Polar residues" evidence="2">
    <location>
        <begin position="423"/>
        <end position="434"/>
    </location>
</feature>
<comment type="subcellular location">
    <subcellularLocation>
        <location evidence="1">Nucleus</location>
    </subcellularLocation>
</comment>
<reference evidence="4" key="1">
    <citation type="submission" date="2021-01" db="EMBL/GenBank/DDBJ databases">
        <authorList>
            <person name="Corre E."/>
            <person name="Pelletier E."/>
            <person name="Niang G."/>
            <person name="Scheremetjew M."/>
            <person name="Finn R."/>
            <person name="Kale V."/>
            <person name="Holt S."/>
            <person name="Cochrane G."/>
            <person name="Meng A."/>
            <person name="Brown T."/>
            <person name="Cohen L."/>
        </authorList>
    </citation>
    <scope>NUCLEOTIDE SEQUENCE</scope>
    <source>
        <strain evidence="4">NIES-381</strain>
    </source>
</reference>
<dbReference type="PROSITE" id="PS51319">
    <property type="entry name" value="TFIIS_N"/>
    <property type="match status" value="1"/>
</dbReference>
<protein>
    <recommendedName>
        <fullName evidence="3">TFIIS N-terminal domain-containing protein</fullName>
    </recommendedName>
</protein>
<evidence type="ECO:0000256" key="2">
    <source>
        <dbReference type="SAM" id="MobiDB-lite"/>
    </source>
</evidence>
<evidence type="ECO:0000313" key="4">
    <source>
        <dbReference type="EMBL" id="CAD9030398.1"/>
    </source>
</evidence>
<dbReference type="AlphaFoldDB" id="A0A7S1NN29"/>
<feature type="compositionally biased region" description="Basic residues" evidence="2">
    <location>
        <begin position="290"/>
        <end position="301"/>
    </location>
</feature>
<name>A0A7S1NN29_9EUGL</name>
<dbReference type="Gene3D" id="1.20.930.10">
    <property type="entry name" value="Conserved domain common to transcription factors TFIIS, elongin A, CRSP70"/>
    <property type="match status" value="1"/>
</dbReference>
<feature type="domain" description="TFIIS N-terminal" evidence="3">
    <location>
        <begin position="457"/>
        <end position="529"/>
    </location>
</feature>
<feature type="compositionally biased region" description="Basic and acidic residues" evidence="2">
    <location>
        <begin position="348"/>
        <end position="361"/>
    </location>
</feature>
<accession>A0A7S1NN29</accession>
<feature type="region of interest" description="Disordered" evidence="2">
    <location>
        <begin position="335"/>
        <end position="439"/>
    </location>
</feature>
<proteinExistence type="predicted"/>
<evidence type="ECO:0000259" key="3">
    <source>
        <dbReference type="PROSITE" id="PS51319"/>
    </source>
</evidence>
<gene>
    <name evidence="4" type="ORF">EGYM00392_LOCUS41537</name>
</gene>
<dbReference type="Gene3D" id="3.90.980.20">
    <property type="match status" value="1"/>
</dbReference>
<dbReference type="SUPFAM" id="SSF47676">
    <property type="entry name" value="Conserved domain common to transcription factors TFIIS, elongin A, CRSP70"/>
    <property type="match status" value="1"/>
</dbReference>
<evidence type="ECO:0000256" key="1">
    <source>
        <dbReference type="PROSITE-ProRule" id="PRU00649"/>
    </source>
</evidence>
<dbReference type="InterPro" id="IPR017923">
    <property type="entry name" value="TFIIS_N"/>
</dbReference>
<feature type="region of interest" description="Disordered" evidence="2">
    <location>
        <begin position="166"/>
        <end position="321"/>
    </location>
</feature>
<sequence>MPAPPPPWIRCQRCFRIVQDSELTPLLQSAKLYHGHGELFEFECAACGVGGAFLKRKGVPLRNVVQTVLLDQMVRTGMRWHNIQSLQWAVQKDWTNLTGTKKPRDWATSTSTTILKNKETFKRVGGKGVTLLNIAKHYPEYSHMHFQDATSDVFEQPPGMFKTVQADISGTRATEPPPKRARHQTHPSESENDNTAPSKADKGSGSDSTASPGGADSGSNEDDIWQPDAPKASKAARPRALRAKTITKPPPKRVKRPTAAVAEPESTGSESNTDTDDSSSDSDPNDTRRPKARTQKSKVKSKTSDSPARTKPPSPVVDNAEHAAELEALRAELREDLPLKRRTTSGLRRVDEVAEAERAAEVKAQQARQARPGERPKKQRQKLQDSAQGAALPGGLEFDEEEDSAQTKARRLLETRRRKAQAMRQSSSVQSTPKSVAPAPVKLPETELKPTMDQIEVELKGLLEGQDQKRPAVILRHLQHVAKFDLTFALLKDTALGRHVYGLCNHDDPQVNQYSRACVARWKEVVRTYSVNVWKLKHR</sequence>
<keyword evidence="1" id="KW-0539">Nucleus</keyword>
<dbReference type="InterPro" id="IPR035441">
    <property type="entry name" value="TFIIS/LEDGF_dom_sf"/>
</dbReference>
<dbReference type="Pfam" id="PF08711">
    <property type="entry name" value="Med26"/>
    <property type="match status" value="1"/>
</dbReference>
<organism evidence="4">
    <name type="scientific">Eutreptiella gymnastica</name>
    <dbReference type="NCBI Taxonomy" id="73025"/>
    <lineage>
        <taxon>Eukaryota</taxon>
        <taxon>Discoba</taxon>
        <taxon>Euglenozoa</taxon>
        <taxon>Euglenida</taxon>
        <taxon>Spirocuta</taxon>
        <taxon>Euglenophyceae</taxon>
        <taxon>Eutreptiales</taxon>
        <taxon>Eutreptiaceae</taxon>
        <taxon>Eutreptiella</taxon>
    </lineage>
</organism>